<evidence type="ECO:0000313" key="3">
    <source>
        <dbReference type="Proteomes" id="UP000785679"/>
    </source>
</evidence>
<gene>
    <name evidence="2" type="ORF">FGO68_gene9709</name>
</gene>
<feature type="transmembrane region" description="Helical" evidence="1">
    <location>
        <begin position="106"/>
        <end position="124"/>
    </location>
</feature>
<sequence>MGMHAISSVHGLLTLPAGETYPVELFAPSLIYHGLSLPMNLLMLLLTLFGTQIPRSALPKLIIALVMGGIIQGFMWAGLSLLPFIFYHKTHTMTSQQKLIHLGYQIISFFSSIGGLGFFGLYSLF</sequence>
<feature type="transmembrane region" description="Helical" evidence="1">
    <location>
        <begin position="61"/>
        <end position="86"/>
    </location>
</feature>
<dbReference type="Proteomes" id="UP000785679">
    <property type="component" value="Unassembled WGS sequence"/>
</dbReference>
<keyword evidence="1" id="KW-0472">Membrane</keyword>
<comment type="caution">
    <text evidence="2">The sequence shown here is derived from an EMBL/GenBank/DDBJ whole genome shotgun (WGS) entry which is preliminary data.</text>
</comment>
<keyword evidence="1" id="KW-0812">Transmembrane</keyword>
<dbReference type="EMBL" id="RRYP01014205">
    <property type="protein sequence ID" value="TNV76089.1"/>
    <property type="molecule type" value="Genomic_DNA"/>
</dbReference>
<dbReference type="AlphaFoldDB" id="A0A8J8NK89"/>
<name>A0A8J8NK89_HALGN</name>
<proteinExistence type="predicted"/>
<feature type="transmembrane region" description="Helical" evidence="1">
    <location>
        <begin position="30"/>
        <end position="49"/>
    </location>
</feature>
<reference evidence="2" key="1">
    <citation type="submission" date="2019-06" db="EMBL/GenBank/DDBJ databases">
        <authorList>
            <person name="Zheng W."/>
        </authorList>
    </citation>
    <scope>NUCLEOTIDE SEQUENCE</scope>
    <source>
        <strain evidence="2">QDHG01</strain>
    </source>
</reference>
<organism evidence="2 3">
    <name type="scientific">Halteria grandinella</name>
    <dbReference type="NCBI Taxonomy" id="5974"/>
    <lineage>
        <taxon>Eukaryota</taxon>
        <taxon>Sar</taxon>
        <taxon>Alveolata</taxon>
        <taxon>Ciliophora</taxon>
        <taxon>Intramacronucleata</taxon>
        <taxon>Spirotrichea</taxon>
        <taxon>Stichotrichia</taxon>
        <taxon>Sporadotrichida</taxon>
        <taxon>Halteriidae</taxon>
        <taxon>Halteria</taxon>
    </lineage>
</organism>
<protein>
    <submittedName>
        <fullName evidence="2">Uncharacterized protein</fullName>
    </submittedName>
</protein>
<evidence type="ECO:0000313" key="2">
    <source>
        <dbReference type="EMBL" id="TNV76089.1"/>
    </source>
</evidence>
<accession>A0A8J8NK89</accession>
<keyword evidence="1" id="KW-1133">Transmembrane helix</keyword>
<evidence type="ECO:0000256" key="1">
    <source>
        <dbReference type="SAM" id="Phobius"/>
    </source>
</evidence>
<keyword evidence="3" id="KW-1185">Reference proteome</keyword>